<evidence type="ECO:0000313" key="2">
    <source>
        <dbReference type="EMBL" id="OQP56788.1"/>
    </source>
</evidence>
<dbReference type="PANTHER" id="PTHR21666">
    <property type="entry name" value="PEPTIDASE-RELATED"/>
    <property type="match status" value="1"/>
</dbReference>
<dbReference type="InterPro" id="IPR050570">
    <property type="entry name" value="Cell_wall_metabolism_enzyme"/>
</dbReference>
<dbReference type="InterPro" id="IPR016047">
    <property type="entry name" value="M23ase_b-sheet_dom"/>
</dbReference>
<comment type="caution">
    <text evidence="2">The sequence shown here is derived from an EMBL/GenBank/DDBJ whole genome shotgun (WGS) entry which is preliminary data.</text>
</comment>
<evidence type="ECO:0000313" key="3">
    <source>
        <dbReference type="Proteomes" id="UP000192276"/>
    </source>
</evidence>
<dbReference type="STRING" id="550983.A4R26_25410"/>
<evidence type="ECO:0000259" key="1">
    <source>
        <dbReference type="Pfam" id="PF01551"/>
    </source>
</evidence>
<reference evidence="3" key="1">
    <citation type="submission" date="2016-04" db="EMBL/GenBank/DDBJ databases">
        <authorList>
            <person name="Chen L."/>
            <person name="Zhuang W."/>
            <person name="Wang G."/>
        </authorList>
    </citation>
    <scope>NUCLEOTIDE SEQUENCE [LARGE SCALE GENOMIC DNA]</scope>
    <source>
        <strain evidence="3">208</strain>
    </source>
</reference>
<dbReference type="SUPFAM" id="SSF51261">
    <property type="entry name" value="Duplicated hybrid motif"/>
    <property type="match status" value="1"/>
</dbReference>
<gene>
    <name evidence="2" type="ORF">A4R26_25410</name>
</gene>
<proteinExistence type="predicted"/>
<dbReference type="AlphaFoldDB" id="A0A1V9FEK2"/>
<name>A0A1V9FEK2_9BACT</name>
<keyword evidence="3" id="KW-1185">Reference proteome</keyword>
<dbReference type="PANTHER" id="PTHR21666:SF268">
    <property type="entry name" value="PEPTIDASE M23 DOMAIN-CONTAINING PROTEIN"/>
    <property type="match status" value="1"/>
</dbReference>
<feature type="domain" description="M23ase beta-sheet core" evidence="1">
    <location>
        <begin position="173"/>
        <end position="270"/>
    </location>
</feature>
<dbReference type="CDD" id="cd12797">
    <property type="entry name" value="M23_peptidase"/>
    <property type="match status" value="1"/>
</dbReference>
<sequence length="411" mass="44022">MFAKKTPHELYEKQLTDAGLNTTVLGASWISAAQKALQQPAPVQLPYRETGYFAAERPSAFGYEFQVRRGEKISVTVKQDTLISLLVFTDLWRRQENGAADMVRAADSVNQPITFEANKDGSYILRVQPELLQSGAFTVMISTGPSLAFPVAPAEKATVGSFWGASRDRGARKHEGIDIFGKRGMPVVAAADGRISGVREGGIGGKVVFLHPAGKNYTLYYAHLDSQTVREGQPVKEGEVVGLMGNTGNAKSTAPHLHFGIYTAGGAIDPLPFVKPATTEPPAITVPFAVPGKFLRSTKVTEVVNALQGDKAAQKIKANTPLRVIGATSGWYRVELPEGGTGLVAGRDVTRANQPVGSHRVPSEQLLLDAPADPSTAKSSIQEGTTIDVYGASGSYLFVEYKGLNGWVRKL</sequence>
<dbReference type="Pfam" id="PF01551">
    <property type="entry name" value="Peptidase_M23"/>
    <property type="match status" value="1"/>
</dbReference>
<dbReference type="Proteomes" id="UP000192276">
    <property type="component" value="Unassembled WGS sequence"/>
</dbReference>
<dbReference type="GO" id="GO:0004222">
    <property type="term" value="F:metalloendopeptidase activity"/>
    <property type="evidence" value="ECO:0007669"/>
    <property type="project" value="TreeGrafter"/>
</dbReference>
<organism evidence="2 3">
    <name type="scientific">Niastella populi</name>
    <dbReference type="NCBI Taxonomy" id="550983"/>
    <lineage>
        <taxon>Bacteria</taxon>
        <taxon>Pseudomonadati</taxon>
        <taxon>Bacteroidota</taxon>
        <taxon>Chitinophagia</taxon>
        <taxon>Chitinophagales</taxon>
        <taxon>Chitinophagaceae</taxon>
        <taxon>Niastella</taxon>
    </lineage>
</organism>
<dbReference type="Gene3D" id="2.70.70.10">
    <property type="entry name" value="Glucose Permease (Domain IIA)"/>
    <property type="match status" value="1"/>
</dbReference>
<dbReference type="EMBL" id="LWBP01000196">
    <property type="protein sequence ID" value="OQP56788.1"/>
    <property type="molecule type" value="Genomic_DNA"/>
</dbReference>
<accession>A0A1V9FEK2</accession>
<protein>
    <recommendedName>
        <fullName evidence="1">M23ase beta-sheet core domain-containing protein</fullName>
    </recommendedName>
</protein>
<dbReference type="Gene3D" id="2.60.120.380">
    <property type="match status" value="1"/>
</dbReference>
<dbReference type="InterPro" id="IPR011055">
    <property type="entry name" value="Dup_hybrid_motif"/>
</dbReference>